<dbReference type="InterPro" id="IPR040719">
    <property type="entry name" value="DUF5597"/>
</dbReference>
<dbReference type="Proteomes" id="UP000466586">
    <property type="component" value="Unassembled WGS sequence"/>
</dbReference>
<dbReference type="GO" id="GO:0009341">
    <property type="term" value="C:beta-galactosidase complex"/>
    <property type="evidence" value="ECO:0007669"/>
    <property type="project" value="InterPro"/>
</dbReference>
<comment type="similarity">
    <text evidence="1">Belongs to the glycosyl hydrolase 35 family.</text>
</comment>
<evidence type="ECO:0000313" key="7">
    <source>
        <dbReference type="EMBL" id="MXV51819.1"/>
    </source>
</evidence>
<sequence>MIKSILLNLAFLLTAKIAFCQVPVAPIPKLVTSNGRHSLIVDGKPYFMLGAQVHNSSAWPAMMPQVWKAVQQIHANTVEIPIYWEQVEPQPGKYDFSLINTLITQSRQHNVRLVLLWFATWKNGSNHYMPAWMKKDAVKYPNITGKKGQPIDSPSPHSEATLAADAKAFTAVMTYLKGADKQRTVIMVQVENEPGSWDTVRDYSPVAQKLFESSVPAALLKPDVLKALNVPVMSSGTWKQVFGERADEYFQAWSIAHFIGQVAAAGKAIYPLPLYVNAALRDPLTNPMANEYESGGPTDNVIPIWKAAAPEVDLLAPDIYLSGSDKVLKVLDLYSRPDNALFVPEAGFKLENSKYLYEVIARGGIGFSPFGIDNDGKTVSEEAVTRIEPFAQDYATISPMAAEIAKWAYEGKINAVVEHEDHADQTIDLGQWEVTVSFGGDGRGNAAPVYDGSTGKLMIVKLDENNFLAIGSRCHIKFKPIGNNRGKAWQYLSVEEGDYESAVFKPLRVLNGDETDWGGPGFGQAPKVLRVALVVR</sequence>
<evidence type="ECO:0000256" key="3">
    <source>
        <dbReference type="ARBA" id="ARBA00023295"/>
    </source>
</evidence>
<dbReference type="RefSeq" id="WP_160844995.1">
    <property type="nucleotide sequence ID" value="NZ_WVHT01000005.1"/>
</dbReference>
<dbReference type="Pfam" id="PF18120">
    <property type="entry name" value="DUF5597"/>
    <property type="match status" value="1"/>
</dbReference>
<dbReference type="InterPro" id="IPR013529">
    <property type="entry name" value="Glyco_hydro_42_N"/>
</dbReference>
<dbReference type="InterPro" id="IPR017853">
    <property type="entry name" value="GH"/>
</dbReference>
<gene>
    <name evidence="7" type="ORF">GS399_12610</name>
</gene>
<evidence type="ECO:0000256" key="2">
    <source>
        <dbReference type="ARBA" id="ARBA00022801"/>
    </source>
</evidence>
<evidence type="ECO:0000313" key="8">
    <source>
        <dbReference type="Proteomes" id="UP000466586"/>
    </source>
</evidence>
<feature type="domain" description="Glycoside hydrolase family 42 N-terminal" evidence="5">
    <location>
        <begin position="66"/>
        <end position="213"/>
    </location>
</feature>
<evidence type="ECO:0000256" key="1">
    <source>
        <dbReference type="ARBA" id="ARBA00009809"/>
    </source>
</evidence>
<evidence type="ECO:0008006" key="9">
    <source>
        <dbReference type="Google" id="ProtNLM"/>
    </source>
</evidence>
<dbReference type="InterPro" id="IPR001944">
    <property type="entry name" value="Glycoside_Hdrlase_35"/>
</dbReference>
<dbReference type="GO" id="GO:0004565">
    <property type="term" value="F:beta-galactosidase activity"/>
    <property type="evidence" value="ECO:0007669"/>
    <property type="project" value="InterPro"/>
</dbReference>
<feature type="signal peptide" evidence="4">
    <location>
        <begin position="1"/>
        <end position="20"/>
    </location>
</feature>
<keyword evidence="2" id="KW-0378">Hydrolase</keyword>
<keyword evidence="4" id="KW-0732">Signal</keyword>
<feature type="domain" description="DUF5597" evidence="6">
    <location>
        <begin position="390"/>
        <end position="518"/>
    </location>
</feature>
<dbReference type="SUPFAM" id="SSF51445">
    <property type="entry name" value="(Trans)glycosidases"/>
    <property type="match status" value="1"/>
</dbReference>
<dbReference type="PANTHER" id="PTHR23421">
    <property type="entry name" value="BETA-GALACTOSIDASE RELATED"/>
    <property type="match status" value="1"/>
</dbReference>
<protein>
    <recommendedName>
        <fullName evidence="9">Beta-galactosidase</fullName>
    </recommendedName>
</protein>
<reference evidence="7 8" key="1">
    <citation type="submission" date="2019-11" db="EMBL/GenBank/DDBJ databases">
        <title>Pedobacter sp. HMF7647 Genome sequencing and assembly.</title>
        <authorList>
            <person name="Kang H."/>
            <person name="Kim H."/>
            <person name="Joh K."/>
        </authorList>
    </citation>
    <scope>NUCLEOTIDE SEQUENCE [LARGE SCALE GENOMIC DNA]</scope>
    <source>
        <strain evidence="7 8">HMF7647</strain>
    </source>
</reference>
<accession>A0A7K1YCJ5</accession>
<dbReference type="EMBL" id="WVHT01000005">
    <property type="protein sequence ID" value="MXV51819.1"/>
    <property type="molecule type" value="Genomic_DNA"/>
</dbReference>
<name>A0A7K1YCJ5_9SPHI</name>
<feature type="chain" id="PRO_5029678306" description="Beta-galactosidase" evidence="4">
    <location>
        <begin position="21"/>
        <end position="536"/>
    </location>
</feature>
<dbReference type="GO" id="GO:0005975">
    <property type="term" value="P:carbohydrate metabolic process"/>
    <property type="evidence" value="ECO:0007669"/>
    <property type="project" value="InterPro"/>
</dbReference>
<comment type="caution">
    <text evidence="7">The sequence shown here is derived from an EMBL/GenBank/DDBJ whole genome shotgun (WGS) entry which is preliminary data.</text>
</comment>
<dbReference type="Gene3D" id="3.20.20.80">
    <property type="entry name" value="Glycosidases"/>
    <property type="match status" value="1"/>
</dbReference>
<evidence type="ECO:0000259" key="6">
    <source>
        <dbReference type="Pfam" id="PF18120"/>
    </source>
</evidence>
<dbReference type="FunFam" id="3.20.20.80:FF:000135">
    <property type="entry name" value="Beta-galactosidase, putative, bgl35A"/>
    <property type="match status" value="1"/>
</dbReference>
<keyword evidence="8" id="KW-1185">Reference proteome</keyword>
<organism evidence="7 8">
    <name type="scientific">Hufsiella arboris</name>
    <dbReference type="NCBI Taxonomy" id="2695275"/>
    <lineage>
        <taxon>Bacteria</taxon>
        <taxon>Pseudomonadati</taxon>
        <taxon>Bacteroidota</taxon>
        <taxon>Sphingobacteriia</taxon>
        <taxon>Sphingobacteriales</taxon>
        <taxon>Sphingobacteriaceae</taxon>
        <taxon>Hufsiella</taxon>
    </lineage>
</organism>
<dbReference type="AlphaFoldDB" id="A0A7K1YCJ5"/>
<keyword evidence="3" id="KW-0326">Glycosidase</keyword>
<evidence type="ECO:0000256" key="4">
    <source>
        <dbReference type="SAM" id="SignalP"/>
    </source>
</evidence>
<dbReference type="Pfam" id="PF02449">
    <property type="entry name" value="Glyco_hydro_42"/>
    <property type="match status" value="1"/>
</dbReference>
<evidence type="ECO:0000259" key="5">
    <source>
        <dbReference type="Pfam" id="PF02449"/>
    </source>
</evidence>
<proteinExistence type="inferred from homology"/>
<dbReference type="Gene3D" id="2.60.220.20">
    <property type="entry name" value="putative beta-Galactosidase from caulobacter crescentus"/>
    <property type="match status" value="1"/>
</dbReference>